<dbReference type="PANTHER" id="PTHR10256:SF0">
    <property type="entry name" value="INACTIVE SELENIDE, WATER DIKINASE-LIKE PROTEIN-RELATED"/>
    <property type="match status" value="1"/>
</dbReference>
<dbReference type="InterPro" id="IPR004536">
    <property type="entry name" value="SPS/SelD"/>
</dbReference>
<dbReference type="Pfam" id="PF00586">
    <property type="entry name" value="AIRS"/>
    <property type="match status" value="1"/>
</dbReference>
<evidence type="ECO:0000259" key="7">
    <source>
        <dbReference type="Pfam" id="PF02769"/>
    </source>
</evidence>
<evidence type="ECO:0000313" key="9">
    <source>
        <dbReference type="Proteomes" id="UP000278143"/>
    </source>
</evidence>
<proteinExistence type="predicted"/>
<reference evidence="9" key="1">
    <citation type="journal article" date="2018" name="Nat. Microbiol.">
        <title>Leveraging single-cell genomics to expand the fungal tree of life.</title>
        <authorList>
            <person name="Ahrendt S.R."/>
            <person name="Quandt C.A."/>
            <person name="Ciobanu D."/>
            <person name="Clum A."/>
            <person name="Salamov A."/>
            <person name="Andreopoulos B."/>
            <person name="Cheng J.F."/>
            <person name="Woyke T."/>
            <person name="Pelin A."/>
            <person name="Henrissat B."/>
            <person name="Reynolds N.K."/>
            <person name="Benny G.L."/>
            <person name="Smith M.E."/>
            <person name="James T.Y."/>
            <person name="Grigoriev I.V."/>
        </authorList>
    </citation>
    <scope>NUCLEOTIDE SEQUENCE [LARGE SCALE GENOMIC DNA]</scope>
    <source>
        <strain evidence="9">Benny S71-1</strain>
    </source>
</reference>
<dbReference type="GO" id="GO:0005737">
    <property type="term" value="C:cytoplasm"/>
    <property type="evidence" value="ECO:0007669"/>
    <property type="project" value="TreeGrafter"/>
</dbReference>
<dbReference type="Pfam" id="PF02769">
    <property type="entry name" value="AIRS_C"/>
    <property type="match status" value="1"/>
</dbReference>
<dbReference type="AlphaFoldDB" id="A0A4P9Z7L7"/>
<dbReference type="PANTHER" id="PTHR10256">
    <property type="entry name" value="SELENIDE, WATER DIKINASE"/>
    <property type="match status" value="1"/>
</dbReference>
<dbReference type="Gene3D" id="3.90.650.10">
    <property type="entry name" value="PurM-like C-terminal domain"/>
    <property type="match status" value="1"/>
</dbReference>
<evidence type="ECO:0000256" key="3">
    <source>
        <dbReference type="ARBA" id="ARBA00022777"/>
    </source>
</evidence>
<keyword evidence="1" id="KW-0808">Transferase</keyword>
<dbReference type="InterPro" id="IPR036676">
    <property type="entry name" value="PurM-like_C_sf"/>
</dbReference>
<keyword evidence="9" id="KW-1185">Reference proteome</keyword>
<dbReference type="InterPro" id="IPR010918">
    <property type="entry name" value="PurM-like_C_dom"/>
</dbReference>
<name>A0A4P9Z7L7_9FUNG</name>
<dbReference type="InterPro" id="IPR036921">
    <property type="entry name" value="PurM-like_N_sf"/>
</dbReference>
<evidence type="ECO:0000256" key="1">
    <source>
        <dbReference type="ARBA" id="ARBA00022679"/>
    </source>
</evidence>
<protein>
    <submittedName>
        <fullName evidence="8">AIR synthase-related protein</fullName>
    </submittedName>
</protein>
<evidence type="ECO:0000256" key="2">
    <source>
        <dbReference type="ARBA" id="ARBA00022741"/>
    </source>
</evidence>
<evidence type="ECO:0000259" key="6">
    <source>
        <dbReference type="Pfam" id="PF00586"/>
    </source>
</evidence>
<feature type="domain" description="PurM-like C-terminal" evidence="7">
    <location>
        <begin position="160"/>
        <end position="284"/>
    </location>
</feature>
<organism evidence="8 9">
    <name type="scientific">Syncephalis pseudoplumigaleata</name>
    <dbReference type="NCBI Taxonomy" id="1712513"/>
    <lineage>
        <taxon>Eukaryota</taxon>
        <taxon>Fungi</taxon>
        <taxon>Fungi incertae sedis</taxon>
        <taxon>Zoopagomycota</taxon>
        <taxon>Zoopagomycotina</taxon>
        <taxon>Zoopagomycetes</taxon>
        <taxon>Zoopagales</taxon>
        <taxon>Piptocephalidaceae</taxon>
        <taxon>Syncephalis</taxon>
    </lineage>
</organism>
<dbReference type="Proteomes" id="UP000278143">
    <property type="component" value="Unassembled WGS sequence"/>
</dbReference>
<dbReference type="SUPFAM" id="SSF55326">
    <property type="entry name" value="PurM N-terminal domain-like"/>
    <property type="match status" value="1"/>
</dbReference>
<dbReference type="GO" id="GO:0004756">
    <property type="term" value="F:selenide, water dikinase activity"/>
    <property type="evidence" value="ECO:0007669"/>
    <property type="project" value="TreeGrafter"/>
</dbReference>
<keyword evidence="2" id="KW-0547">Nucleotide-binding</keyword>
<dbReference type="Gene3D" id="3.30.1330.10">
    <property type="entry name" value="PurM-like, N-terminal domain"/>
    <property type="match status" value="1"/>
</dbReference>
<dbReference type="GO" id="GO:0016260">
    <property type="term" value="P:selenocysteine biosynthetic process"/>
    <property type="evidence" value="ECO:0007669"/>
    <property type="project" value="TreeGrafter"/>
</dbReference>
<dbReference type="SUPFAM" id="SSF56042">
    <property type="entry name" value="PurM C-terminal domain-like"/>
    <property type="match status" value="1"/>
</dbReference>
<evidence type="ECO:0000256" key="4">
    <source>
        <dbReference type="ARBA" id="ARBA00022840"/>
    </source>
</evidence>
<feature type="domain" description="PurM-like N-terminal" evidence="6">
    <location>
        <begin position="36"/>
        <end position="144"/>
    </location>
</feature>
<keyword evidence="4" id="KW-0067">ATP-binding</keyword>
<sequence length="303" mass="31406">MHDVVPQAELLALLEASGIGETASDGAPPAEPVGTDDCSITPTAVKGVWLAQTTDFFYPLVDDPYVMGKIACANVLSDLYAVGVVHCDTMLMLLGVSTQLADSDVRRVATTLCMRGFRDLAAAAGTRVTGGQTVRNPWYLVGGVASAVVAEAQLIRPVNALPGDVLAVASMARLNQNAAKLMHKYGAHAATDVTGFGLLGHASNLAAGQDASVDFVIHTMPLLPHALALDKVTCFGLDAGKSPETSGGLLVALPADVAAPFLEELSRLDGWSGCVVGDVVEGTGKARLLAPDQLTFRTIECVL</sequence>
<dbReference type="InterPro" id="IPR016188">
    <property type="entry name" value="PurM-like_N"/>
</dbReference>
<evidence type="ECO:0000313" key="8">
    <source>
        <dbReference type="EMBL" id="RKP28202.1"/>
    </source>
</evidence>
<accession>A0A4P9Z7L7</accession>
<evidence type="ECO:0000256" key="5">
    <source>
        <dbReference type="ARBA" id="ARBA00023266"/>
    </source>
</evidence>
<dbReference type="GO" id="GO:0005524">
    <property type="term" value="F:ATP binding"/>
    <property type="evidence" value="ECO:0007669"/>
    <property type="project" value="UniProtKB-KW"/>
</dbReference>
<dbReference type="EMBL" id="KZ989112">
    <property type="protein sequence ID" value="RKP28202.1"/>
    <property type="molecule type" value="Genomic_DNA"/>
</dbReference>
<dbReference type="OrthoDB" id="409395at2759"/>
<keyword evidence="3" id="KW-0418">Kinase</keyword>
<gene>
    <name evidence="8" type="ORF">SYNPS1DRAFT_20477</name>
</gene>
<keyword evidence="5" id="KW-0711">Selenium</keyword>